<dbReference type="Gene3D" id="1.10.8.50">
    <property type="match status" value="1"/>
</dbReference>
<organism evidence="10 11">
    <name type="scientific">Candidatus Liptonbacteria bacterium RIFCSPLOWO2_01_FULL_52_25</name>
    <dbReference type="NCBI Taxonomy" id="1798650"/>
    <lineage>
        <taxon>Bacteria</taxon>
        <taxon>Candidatus Liptoniibacteriota</taxon>
    </lineage>
</organism>
<dbReference type="PIRSF" id="PIRSF002134">
    <property type="entry name" value="Ribosomal_S13"/>
    <property type="match status" value="1"/>
</dbReference>
<evidence type="ECO:0000313" key="11">
    <source>
        <dbReference type="Proteomes" id="UP000178880"/>
    </source>
</evidence>
<keyword evidence="7" id="KW-0820">tRNA-binding</keyword>
<dbReference type="FunFam" id="1.10.8.50:FF:000001">
    <property type="entry name" value="30S ribosomal protein S13"/>
    <property type="match status" value="1"/>
</dbReference>
<dbReference type="GO" id="GO:0005829">
    <property type="term" value="C:cytosol"/>
    <property type="evidence" value="ECO:0007669"/>
    <property type="project" value="TreeGrafter"/>
</dbReference>
<dbReference type="Pfam" id="PF00416">
    <property type="entry name" value="Ribosomal_S13"/>
    <property type="match status" value="1"/>
</dbReference>
<dbReference type="AlphaFoldDB" id="A0A1G2CD69"/>
<proteinExistence type="inferred from homology"/>
<dbReference type="Proteomes" id="UP000178880">
    <property type="component" value="Unassembled WGS sequence"/>
</dbReference>
<protein>
    <recommendedName>
        <fullName evidence="6 7">Small ribosomal subunit protein uS13</fullName>
    </recommendedName>
</protein>
<dbReference type="InterPro" id="IPR027437">
    <property type="entry name" value="Rbsml_uS13_C"/>
</dbReference>
<gene>
    <name evidence="7" type="primary">rpsM</name>
    <name evidence="10" type="ORF">A2945_05170</name>
</gene>
<dbReference type="Gene3D" id="4.10.910.10">
    <property type="entry name" value="30s ribosomal protein s13, domain 2"/>
    <property type="match status" value="1"/>
</dbReference>
<keyword evidence="3 7" id="KW-0694">RNA-binding</keyword>
<dbReference type="InterPro" id="IPR019980">
    <property type="entry name" value="Ribosomal_uS13_bac-type"/>
</dbReference>
<dbReference type="SUPFAM" id="SSF46946">
    <property type="entry name" value="S13-like H2TH domain"/>
    <property type="match status" value="1"/>
</dbReference>
<dbReference type="InterPro" id="IPR010979">
    <property type="entry name" value="Ribosomal_uS13-like_H2TH"/>
</dbReference>
<dbReference type="GO" id="GO:0019843">
    <property type="term" value="F:rRNA binding"/>
    <property type="evidence" value="ECO:0007669"/>
    <property type="project" value="UniProtKB-UniRule"/>
</dbReference>
<evidence type="ECO:0000256" key="9">
    <source>
        <dbReference type="SAM" id="MobiDB-lite"/>
    </source>
</evidence>
<evidence type="ECO:0000256" key="6">
    <source>
        <dbReference type="ARBA" id="ARBA00035166"/>
    </source>
</evidence>
<dbReference type="GO" id="GO:0003735">
    <property type="term" value="F:structural constituent of ribosome"/>
    <property type="evidence" value="ECO:0007669"/>
    <property type="project" value="InterPro"/>
</dbReference>
<dbReference type="PANTHER" id="PTHR10871">
    <property type="entry name" value="30S RIBOSOMAL PROTEIN S13/40S RIBOSOMAL PROTEIN S18"/>
    <property type="match status" value="1"/>
</dbReference>
<dbReference type="HAMAP" id="MF_01315">
    <property type="entry name" value="Ribosomal_uS13"/>
    <property type="match status" value="1"/>
</dbReference>
<dbReference type="GO" id="GO:0006412">
    <property type="term" value="P:translation"/>
    <property type="evidence" value="ECO:0007669"/>
    <property type="project" value="UniProtKB-UniRule"/>
</dbReference>
<dbReference type="EMBL" id="MHLA01000017">
    <property type="protein sequence ID" value="OGY99325.1"/>
    <property type="molecule type" value="Genomic_DNA"/>
</dbReference>
<keyword evidence="5 7" id="KW-0687">Ribonucleoprotein</keyword>
<dbReference type="STRING" id="1798650.A2945_05170"/>
<evidence type="ECO:0000256" key="8">
    <source>
        <dbReference type="RuleBase" id="RU003830"/>
    </source>
</evidence>
<comment type="subunit">
    <text evidence="7">Part of the 30S ribosomal subunit. Forms a loose heterodimer with protein S19. Forms two bridges to the 50S subunit in the 70S ribosome.</text>
</comment>
<keyword evidence="2 7" id="KW-0699">rRNA-binding</keyword>
<evidence type="ECO:0000256" key="3">
    <source>
        <dbReference type="ARBA" id="ARBA00022884"/>
    </source>
</evidence>
<evidence type="ECO:0000256" key="7">
    <source>
        <dbReference type="HAMAP-Rule" id="MF_01315"/>
    </source>
</evidence>
<dbReference type="InterPro" id="IPR001892">
    <property type="entry name" value="Ribosomal_uS13"/>
</dbReference>
<evidence type="ECO:0000256" key="5">
    <source>
        <dbReference type="ARBA" id="ARBA00023274"/>
    </source>
</evidence>
<reference evidence="10 11" key="1">
    <citation type="journal article" date="2016" name="Nat. Commun.">
        <title>Thousands of microbial genomes shed light on interconnected biogeochemical processes in an aquifer system.</title>
        <authorList>
            <person name="Anantharaman K."/>
            <person name="Brown C.T."/>
            <person name="Hug L.A."/>
            <person name="Sharon I."/>
            <person name="Castelle C.J."/>
            <person name="Probst A.J."/>
            <person name="Thomas B.C."/>
            <person name="Singh A."/>
            <person name="Wilkins M.J."/>
            <person name="Karaoz U."/>
            <person name="Brodie E.L."/>
            <person name="Williams K.H."/>
            <person name="Hubbard S.S."/>
            <person name="Banfield J.F."/>
        </authorList>
    </citation>
    <scope>NUCLEOTIDE SEQUENCE [LARGE SCALE GENOMIC DNA]</scope>
</reference>
<accession>A0A1G2CD69</accession>
<dbReference type="NCBIfam" id="TIGR03631">
    <property type="entry name" value="uS13_bact"/>
    <property type="match status" value="1"/>
</dbReference>
<dbReference type="PANTHER" id="PTHR10871:SF1">
    <property type="entry name" value="SMALL RIBOSOMAL SUBUNIT PROTEIN US13M"/>
    <property type="match status" value="1"/>
</dbReference>
<sequence length="128" mass="14661">MMRIFGINIPDNKRIEISLTYIFGVGHSASRKILAAAKIDPGKKAKDLTADEILRIQNFAEKNYPVEGELRQLLKRNIQHLKDLKTYRGTRHLKRLPVRGQRTRTNSRTVRGNVRKTAGSGKRKVDLK</sequence>
<keyword evidence="4 7" id="KW-0689">Ribosomal protein</keyword>
<feature type="region of interest" description="Disordered" evidence="9">
    <location>
        <begin position="98"/>
        <end position="128"/>
    </location>
</feature>
<comment type="similarity">
    <text evidence="1 7 8">Belongs to the universal ribosomal protein uS13 family.</text>
</comment>
<evidence type="ECO:0000256" key="1">
    <source>
        <dbReference type="ARBA" id="ARBA00008080"/>
    </source>
</evidence>
<name>A0A1G2CD69_9BACT</name>
<evidence type="ECO:0000256" key="4">
    <source>
        <dbReference type="ARBA" id="ARBA00022980"/>
    </source>
</evidence>
<comment type="function">
    <text evidence="7">Located at the top of the head of the 30S subunit, it contacts several helices of the 16S rRNA. In the 70S ribosome it contacts the 23S rRNA (bridge B1a) and protein L5 of the 50S subunit (bridge B1b), connecting the 2 subunits; these bridges are implicated in subunit movement. Contacts the tRNAs in the A and P-sites.</text>
</comment>
<evidence type="ECO:0000256" key="2">
    <source>
        <dbReference type="ARBA" id="ARBA00022730"/>
    </source>
</evidence>
<dbReference type="PROSITE" id="PS50159">
    <property type="entry name" value="RIBOSOMAL_S13_2"/>
    <property type="match status" value="1"/>
</dbReference>
<comment type="caution">
    <text evidence="10">The sequence shown here is derived from an EMBL/GenBank/DDBJ whole genome shotgun (WGS) entry which is preliminary data.</text>
</comment>
<dbReference type="GO" id="GO:0015935">
    <property type="term" value="C:small ribosomal subunit"/>
    <property type="evidence" value="ECO:0007669"/>
    <property type="project" value="TreeGrafter"/>
</dbReference>
<evidence type="ECO:0000313" key="10">
    <source>
        <dbReference type="EMBL" id="OGY99325.1"/>
    </source>
</evidence>
<dbReference type="GO" id="GO:0000049">
    <property type="term" value="F:tRNA binding"/>
    <property type="evidence" value="ECO:0007669"/>
    <property type="project" value="UniProtKB-UniRule"/>
</dbReference>